<dbReference type="EMBL" id="ML975246">
    <property type="protein sequence ID" value="KAF1839187.1"/>
    <property type="molecule type" value="Genomic_DNA"/>
</dbReference>
<reference evidence="1" key="1">
    <citation type="submission" date="2020-01" db="EMBL/GenBank/DDBJ databases">
        <authorList>
            <consortium name="DOE Joint Genome Institute"/>
            <person name="Haridas S."/>
            <person name="Albert R."/>
            <person name="Binder M."/>
            <person name="Bloem J."/>
            <person name="Labutti K."/>
            <person name="Salamov A."/>
            <person name="Andreopoulos B."/>
            <person name="Baker S.E."/>
            <person name="Barry K."/>
            <person name="Bills G."/>
            <person name="Bluhm B.H."/>
            <person name="Cannon C."/>
            <person name="Castanera R."/>
            <person name="Culley D.E."/>
            <person name="Daum C."/>
            <person name="Ezra D."/>
            <person name="Gonzalez J.B."/>
            <person name="Henrissat B."/>
            <person name="Kuo A."/>
            <person name="Liang C."/>
            <person name="Lipzen A."/>
            <person name="Lutzoni F."/>
            <person name="Magnuson J."/>
            <person name="Mondo S."/>
            <person name="Nolan M."/>
            <person name="Ohm R."/>
            <person name="Pangilinan J."/>
            <person name="Park H.-J."/>
            <person name="Ramirez L."/>
            <person name="Alfaro M."/>
            <person name="Sun H."/>
            <person name="Tritt A."/>
            <person name="Yoshinaga Y."/>
            <person name="Zwiers L.-H."/>
            <person name="Turgeon B.G."/>
            <person name="Goodwin S.B."/>
            <person name="Spatafora J.W."/>
            <person name="Crous P.W."/>
            <person name="Grigoriev I.V."/>
        </authorList>
    </citation>
    <scope>NUCLEOTIDE SEQUENCE</scope>
    <source>
        <strain evidence="1">P77</strain>
    </source>
</reference>
<evidence type="ECO:0000313" key="2">
    <source>
        <dbReference type="Proteomes" id="UP000800040"/>
    </source>
</evidence>
<sequence length="129" mass="14828">MTRLILNFLAHSLSATELFALKPRFPHHQKATPKPRNYKQQKPFPVGRTVRLSDCSLSFFTIVTIYSVLEVLSIRRRQPSSQPQPHGFTVRHVSIAHLYFVFTSTQAYPTPSQLAQPPVNHDWKISAFE</sequence>
<protein>
    <submittedName>
        <fullName evidence="1">Uncharacterized protein</fullName>
    </submittedName>
</protein>
<name>A0A6A5KSI7_9PLEO</name>
<dbReference type="AlphaFoldDB" id="A0A6A5KSI7"/>
<organism evidence="1 2">
    <name type="scientific">Decorospora gaudefroyi</name>
    <dbReference type="NCBI Taxonomy" id="184978"/>
    <lineage>
        <taxon>Eukaryota</taxon>
        <taxon>Fungi</taxon>
        <taxon>Dikarya</taxon>
        <taxon>Ascomycota</taxon>
        <taxon>Pezizomycotina</taxon>
        <taxon>Dothideomycetes</taxon>
        <taxon>Pleosporomycetidae</taxon>
        <taxon>Pleosporales</taxon>
        <taxon>Pleosporineae</taxon>
        <taxon>Pleosporaceae</taxon>
        <taxon>Decorospora</taxon>
    </lineage>
</organism>
<gene>
    <name evidence="1" type="ORF">BDW02DRAFT_564170</name>
</gene>
<keyword evidence="2" id="KW-1185">Reference proteome</keyword>
<proteinExistence type="predicted"/>
<accession>A0A6A5KSI7</accession>
<evidence type="ECO:0000313" key="1">
    <source>
        <dbReference type="EMBL" id="KAF1839187.1"/>
    </source>
</evidence>
<dbReference type="Proteomes" id="UP000800040">
    <property type="component" value="Unassembled WGS sequence"/>
</dbReference>